<feature type="compositionally biased region" description="Basic and acidic residues" evidence="1">
    <location>
        <begin position="50"/>
        <end position="65"/>
    </location>
</feature>
<dbReference type="EMBL" id="MRZV01000525">
    <property type="protein sequence ID" value="PIK48389.1"/>
    <property type="molecule type" value="Genomic_DNA"/>
</dbReference>
<evidence type="ECO:0000313" key="3">
    <source>
        <dbReference type="Proteomes" id="UP000230750"/>
    </source>
</evidence>
<accession>A0A2G8KK62</accession>
<dbReference type="OrthoDB" id="10069442at2759"/>
<dbReference type="Proteomes" id="UP000230750">
    <property type="component" value="Unassembled WGS sequence"/>
</dbReference>
<sequence>MSWKAAVGVLCTVTIILGTYLKYFDHPPAEETLDANRNMDTIERPSFFKSARDKPDRGGLRDDPVNHSSNLTRFEDEKTFNGSTILGKEAEVDQNNSVLNDTEKDVPKSTLEKHHGIKKFDWDGWIKENEFVNIGNTWAYCDDEDPILVGKIILFNNDGSLTMSLVMNTTFGKN</sequence>
<name>A0A2G8KK62_STIJA</name>
<proteinExistence type="predicted"/>
<feature type="region of interest" description="Disordered" evidence="1">
    <location>
        <begin position="45"/>
        <end position="68"/>
    </location>
</feature>
<protein>
    <submittedName>
        <fullName evidence="2">Uncharacterized protein</fullName>
    </submittedName>
</protein>
<evidence type="ECO:0000256" key="1">
    <source>
        <dbReference type="SAM" id="MobiDB-lite"/>
    </source>
</evidence>
<organism evidence="2 3">
    <name type="scientific">Stichopus japonicus</name>
    <name type="common">Sea cucumber</name>
    <dbReference type="NCBI Taxonomy" id="307972"/>
    <lineage>
        <taxon>Eukaryota</taxon>
        <taxon>Metazoa</taxon>
        <taxon>Echinodermata</taxon>
        <taxon>Eleutherozoa</taxon>
        <taxon>Echinozoa</taxon>
        <taxon>Holothuroidea</taxon>
        <taxon>Aspidochirotacea</taxon>
        <taxon>Aspidochirotida</taxon>
        <taxon>Stichopodidae</taxon>
        <taxon>Apostichopus</taxon>
    </lineage>
</organism>
<keyword evidence="3" id="KW-1185">Reference proteome</keyword>
<evidence type="ECO:0000313" key="2">
    <source>
        <dbReference type="EMBL" id="PIK48389.1"/>
    </source>
</evidence>
<dbReference type="AlphaFoldDB" id="A0A2G8KK62"/>
<reference evidence="2 3" key="1">
    <citation type="journal article" date="2017" name="PLoS Biol.">
        <title>The sea cucumber genome provides insights into morphological evolution and visceral regeneration.</title>
        <authorList>
            <person name="Zhang X."/>
            <person name="Sun L."/>
            <person name="Yuan J."/>
            <person name="Sun Y."/>
            <person name="Gao Y."/>
            <person name="Zhang L."/>
            <person name="Li S."/>
            <person name="Dai H."/>
            <person name="Hamel J.F."/>
            <person name="Liu C."/>
            <person name="Yu Y."/>
            <person name="Liu S."/>
            <person name="Lin W."/>
            <person name="Guo K."/>
            <person name="Jin S."/>
            <person name="Xu P."/>
            <person name="Storey K.B."/>
            <person name="Huan P."/>
            <person name="Zhang T."/>
            <person name="Zhou Y."/>
            <person name="Zhang J."/>
            <person name="Lin C."/>
            <person name="Li X."/>
            <person name="Xing L."/>
            <person name="Huo D."/>
            <person name="Sun M."/>
            <person name="Wang L."/>
            <person name="Mercier A."/>
            <person name="Li F."/>
            <person name="Yang H."/>
            <person name="Xiang J."/>
        </authorList>
    </citation>
    <scope>NUCLEOTIDE SEQUENCE [LARGE SCALE GENOMIC DNA]</scope>
    <source>
        <strain evidence="2">Shaxun</strain>
        <tissue evidence="2">Muscle</tissue>
    </source>
</reference>
<gene>
    <name evidence="2" type="ORF">BSL78_14749</name>
</gene>
<comment type="caution">
    <text evidence="2">The sequence shown here is derived from an EMBL/GenBank/DDBJ whole genome shotgun (WGS) entry which is preliminary data.</text>
</comment>